<gene>
    <name evidence="1" type="ORF">WHX56_19315</name>
</gene>
<evidence type="ECO:0000313" key="1">
    <source>
        <dbReference type="EMBL" id="WXR71795.1"/>
    </source>
</evidence>
<evidence type="ECO:0000313" key="2">
    <source>
        <dbReference type="Proteomes" id="UP001456224"/>
    </source>
</evidence>
<name>A0ABZ2RUM8_9BURK</name>
<organism evidence="1 2">
    <name type="scientific">Achromobacter veterisilvae</name>
    <dbReference type="NCBI Taxonomy" id="2069367"/>
    <lineage>
        <taxon>Bacteria</taxon>
        <taxon>Pseudomonadati</taxon>
        <taxon>Pseudomonadota</taxon>
        <taxon>Betaproteobacteria</taxon>
        <taxon>Burkholderiales</taxon>
        <taxon>Alcaligenaceae</taxon>
        <taxon>Achromobacter</taxon>
    </lineage>
</organism>
<dbReference type="InterPro" id="IPR045738">
    <property type="entry name" value="DUF6088"/>
</dbReference>
<proteinExistence type="predicted"/>
<accession>A0ABZ2RUM8</accession>
<reference evidence="1 2" key="1">
    <citation type="submission" date="2024-03" db="EMBL/GenBank/DDBJ databases">
        <title>Reference genomes for the five species model microbial community.</title>
        <authorList>
            <person name="Padfield D."/>
        </authorList>
    </citation>
    <scope>NUCLEOTIDE SEQUENCE [LARGE SCALE GENOMIC DNA]</scope>
    <source>
        <strain evidence="1 2">AB1</strain>
    </source>
</reference>
<dbReference type="RefSeq" id="WP_338878689.1">
    <property type="nucleotide sequence ID" value="NZ_CP148753.1"/>
</dbReference>
<dbReference type="Pfam" id="PF19570">
    <property type="entry name" value="DUF6088"/>
    <property type="match status" value="1"/>
</dbReference>
<sequence length="142" mass="15262">MMPLKQRMLRSIQRRSGNVVLRSELAPLGSSTQVSEALKKLQGEGVLVRIGTGVYAKTRRSSVTGSIIPAGSLETLATEALKKLNVVVRAGKAASAYNDRQTTQLPGAFVANTGSRRISRKIEVGGRALKYENNYGRTEASS</sequence>
<protein>
    <submittedName>
        <fullName evidence="1">DUF6088 family protein</fullName>
    </submittedName>
</protein>
<dbReference type="Proteomes" id="UP001456224">
    <property type="component" value="Chromosome"/>
</dbReference>
<keyword evidence="2" id="KW-1185">Reference proteome</keyword>
<dbReference type="EMBL" id="CP148753">
    <property type="protein sequence ID" value="WXR71795.1"/>
    <property type="molecule type" value="Genomic_DNA"/>
</dbReference>